<organism evidence="7 8">
    <name type="scientific">Pseudonocardia tropica</name>
    <dbReference type="NCBI Taxonomy" id="681289"/>
    <lineage>
        <taxon>Bacteria</taxon>
        <taxon>Bacillati</taxon>
        <taxon>Actinomycetota</taxon>
        <taxon>Actinomycetes</taxon>
        <taxon>Pseudonocardiales</taxon>
        <taxon>Pseudonocardiaceae</taxon>
        <taxon>Pseudonocardia</taxon>
    </lineage>
</organism>
<keyword evidence="8" id="KW-1185">Reference proteome</keyword>
<feature type="transmembrane region" description="Helical" evidence="6">
    <location>
        <begin position="265"/>
        <end position="292"/>
    </location>
</feature>
<dbReference type="RefSeq" id="WP_345646908.1">
    <property type="nucleotide sequence ID" value="NZ_BAABLY010000049.1"/>
</dbReference>
<reference evidence="7 8" key="1">
    <citation type="submission" date="2024-03" db="EMBL/GenBank/DDBJ databases">
        <title>Draft genome sequence of Pseudonocardia tropica JCM 19149.</title>
        <authorList>
            <person name="Butdee W."/>
            <person name="Duangmal K."/>
        </authorList>
    </citation>
    <scope>NUCLEOTIDE SEQUENCE [LARGE SCALE GENOMIC DNA]</scope>
    <source>
        <strain evidence="7 8">JCM 19149</strain>
    </source>
</reference>
<feature type="transmembrane region" description="Helical" evidence="6">
    <location>
        <begin position="113"/>
        <end position="132"/>
    </location>
</feature>
<accession>A0ABV1JSC2</accession>
<evidence type="ECO:0000256" key="1">
    <source>
        <dbReference type="ARBA" id="ARBA00004651"/>
    </source>
</evidence>
<evidence type="ECO:0000256" key="4">
    <source>
        <dbReference type="ARBA" id="ARBA00022989"/>
    </source>
</evidence>
<protein>
    <submittedName>
        <fullName evidence="7">YhjD/YihY/BrkB family envelope integrity protein</fullName>
    </submittedName>
</protein>
<evidence type="ECO:0000256" key="6">
    <source>
        <dbReference type="SAM" id="Phobius"/>
    </source>
</evidence>
<dbReference type="PANTHER" id="PTHR30213">
    <property type="entry name" value="INNER MEMBRANE PROTEIN YHJD"/>
    <property type="match status" value="1"/>
</dbReference>
<sequence>MGEDDRVRDVMRDGLRRLRELPARSPLAGHARRAADRYRHQRGNHLSAAVAFYTVIAAVPLLLVLFFALGLLVFWRTTTRDDLVLAVEAAFPAGLTGAVAPAVEAAADRSGSLVGIGALGVLWAGSTWTSYLREALSAQFRLPAERIVSPRRVLWDLGALGVLGAAVLASVVVTFAVTGLAGFTLELVGVRDALGGRVALRVLGAVVVLVLDWAVFCFVLARLPRRPVPPGRVVRPAAVGAVALELLKLGVALVVGVVSDTAGGAVFGTVLATLFFLFLLSRLLVFSAAWIATDGTDPAPRSETDVVEDPAQRVR</sequence>
<feature type="transmembrane region" description="Helical" evidence="6">
    <location>
        <begin position="198"/>
        <end position="221"/>
    </location>
</feature>
<keyword evidence="4 6" id="KW-1133">Transmembrane helix</keyword>
<dbReference type="Proteomes" id="UP001464923">
    <property type="component" value="Unassembled WGS sequence"/>
</dbReference>
<keyword evidence="3 6" id="KW-0812">Transmembrane</keyword>
<dbReference type="PANTHER" id="PTHR30213:SF1">
    <property type="entry name" value="INNER MEMBRANE PROTEIN YHJD"/>
    <property type="match status" value="1"/>
</dbReference>
<evidence type="ECO:0000256" key="3">
    <source>
        <dbReference type="ARBA" id="ARBA00022692"/>
    </source>
</evidence>
<evidence type="ECO:0000256" key="2">
    <source>
        <dbReference type="ARBA" id="ARBA00022475"/>
    </source>
</evidence>
<comment type="subcellular location">
    <subcellularLocation>
        <location evidence="1">Cell membrane</location>
        <topology evidence="1">Multi-pass membrane protein</topology>
    </subcellularLocation>
</comment>
<gene>
    <name evidence="7" type="ORF">WHI96_03330</name>
</gene>
<feature type="transmembrane region" description="Helical" evidence="6">
    <location>
        <begin position="46"/>
        <end position="75"/>
    </location>
</feature>
<keyword evidence="2" id="KW-1003">Cell membrane</keyword>
<dbReference type="EMBL" id="JBEDNP010000002">
    <property type="protein sequence ID" value="MEQ3537838.1"/>
    <property type="molecule type" value="Genomic_DNA"/>
</dbReference>
<evidence type="ECO:0000313" key="8">
    <source>
        <dbReference type="Proteomes" id="UP001464923"/>
    </source>
</evidence>
<dbReference type="InterPro" id="IPR017039">
    <property type="entry name" value="Virul_fac_BrkB"/>
</dbReference>
<evidence type="ECO:0000256" key="5">
    <source>
        <dbReference type="ARBA" id="ARBA00023136"/>
    </source>
</evidence>
<proteinExistence type="predicted"/>
<dbReference type="Pfam" id="PF03631">
    <property type="entry name" value="Virul_fac_BrkB"/>
    <property type="match status" value="1"/>
</dbReference>
<comment type="caution">
    <text evidence="7">The sequence shown here is derived from an EMBL/GenBank/DDBJ whole genome shotgun (WGS) entry which is preliminary data.</text>
</comment>
<name>A0ABV1JSC2_9PSEU</name>
<feature type="transmembrane region" description="Helical" evidence="6">
    <location>
        <begin position="153"/>
        <end position="178"/>
    </location>
</feature>
<keyword evidence="5 6" id="KW-0472">Membrane</keyword>
<feature type="transmembrane region" description="Helical" evidence="6">
    <location>
        <begin position="233"/>
        <end position="259"/>
    </location>
</feature>
<evidence type="ECO:0000313" key="7">
    <source>
        <dbReference type="EMBL" id="MEQ3537838.1"/>
    </source>
</evidence>